<comment type="caution">
    <text evidence="2">The sequence shown here is derived from an EMBL/GenBank/DDBJ whole genome shotgun (WGS) entry which is preliminary data.</text>
</comment>
<sequence>MKQECGESGTSKPTVPPLALEACKPTSLRHNHHPRTLPTRKPQVKHQNRTSVLRTINVTESRRIRIRPATPVYPI</sequence>
<dbReference type="Proteomes" id="UP001152607">
    <property type="component" value="Unassembled WGS sequence"/>
</dbReference>
<evidence type="ECO:0000256" key="1">
    <source>
        <dbReference type="SAM" id="MobiDB-lite"/>
    </source>
</evidence>
<protein>
    <submittedName>
        <fullName evidence="2">Uncharacterized protein</fullName>
    </submittedName>
</protein>
<dbReference type="AlphaFoldDB" id="A0A9W4UC51"/>
<feature type="region of interest" description="Disordered" evidence="1">
    <location>
        <begin position="25"/>
        <end position="49"/>
    </location>
</feature>
<dbReference type="EMBL" id="CAOQHR010000003">
    <property type="protein sequence ID" value="CAI6332031.1"/>
    <property type="molecule type" value="Genomic_DNA"/>
</dbReference>
<evidence type="ECO:0000313" key="2">
    <source>
        <dbReference type="EMBL" id="CAI6332031.1"/>
    </source>
</evidence>
<evidence type="ECO:0000313" key="3">
    <source>
        <dbReference type="Proteomes" id="UP001152607"/>
    </source>
</evidence>
<accession>A0A9W4UC51</accession>
<proteinExistence type="predicted"/>
<name>A0A9W4UC51_9PLEO</name>
<gene>
    <name evidence="2" type="ORF">PDIGIT_LOCUS5060</name>
</gene>
<organism evidence="2 3">
    <name type="scientific">Periconia digitata</name>
    <dbReference type="NCBI Taxonomy" id="1303443"/>
    <lineage>
        <taxon>Eukaryota</taxon>
        <taxon>Fungi</taxon>
        <taxon>Dikarya</taxon>
        <taxon>Ascomycota</taxon>
        <taxon>Pezizomycotina</taxon>
        <taxon>Dothideomycetes</taxon>
        <taxon>Pleosporomycetidae</taxon>
        <taxon>Pleosporales</taxon>
        <taxon>Massarineae</taxon>
        <taxon>Periconiaceae</taxon>
        <taxon>Periconia</taxon>
    </lineage>
</organism>
<reference evidence="2" key="1">
    <citation type="submission" date="2023-01" db="EMBL/GenBank/DDBJ databases">
        <authorList>
            <person name="Van Ghelder C."/>
            <person name="Rancurel C."/>
        </authorList>
    </citation>
    <scope>NUCLEOTIDE SEQUENCE</scope>
    <source>
        <strain evidence="2">CNCM I-4278</strain>
    </source>
</reference>
<keyword evidence="3" id="KW-1185">Reference proteome</keyword>